<dbReference type="Pfam" id="PF07883">
    <property type="entry name" value="Cupin_2"/>
    <property type="match status" value="1"/>
</dbReference>
<dbReference type="GO" id="GO:0051213">
    <property type="term" value="F:dioxygenase activity"/>
    <property type="evidence" value="ECO:0007669"/>
    <property type="project" value="UniProtKB-KW"/>
</dbReference>
<dbReference type="Gene3D" id="2.60.120.10">
    <property type="entry name" value="Jelly Rolls"/>
    <property type="match status" value="1"/>
</dbReference>
<evidence type="ECO:0000313" key="2">
    <source>
        <dbReference type="EMBL" id="TDT14526.1"/>
    </source>
</evidence>
<dbReference type="InterPro" id="IPR053146">
    <property type="entry name" value="QDO-like"/>
</dbReference>
<proteinExistence type="predicted"/>
<keyword evidence="3" id="KW-1185">Reference proteome</keyword>
<dbReference type="AlphaFoldDB" id="A0A4R7HWJ1"/>
<keyword evidence="2" id="KW-0560">Oxidoreductase</keyword>
<dbReference type="PANTHER" id="PTHR36440:SF1">
    <property type="entry name" value="PUTATIVE (AFU_ORTHOLOGUE AFUA_8G07350)-RELATED"/>
    <property type="match status" value="1"/>
</dbReference>
<name>A0A4R7HWJ1_9ACTN</name>
<comment type="caution">
    <text evidence="2">The sequence shown here is derived from an EMBL/GenBank/DDBJ whole genome shotgun (WGS) entry which is preliminary data.</text>
</comment>
<dbReference type="RefSeq" id="WP_133867066.1">
    <property type="nucleotide sequence ID" value="NZ_SOAU01000001.1"/>
</dbReference>
<dbReference type="SUPFAM" id="SSF51182">
    <property type="entry name" value="RmlC-like cupins"/>
    <property type="match status" value="1"/>
</dbReference>
<keyword evidence="2" id="KW-0223">Dioxygenase</keyword>
<dbReference type="Proteomes" id="UP000294558">
    <property type="component" value="Unassembled WGS sequence"/>
</dbReference>
<dbReference type="EMBL" id="SOAU01000001">
    <property type="protein sequence ID" value="TDT14526.1"/>
    <property type="molecule type" value="Genomic_DNA"/>
</dbReference>
<protein>
    <submittedName>
        <fullName evidence="2">Quercetin dioxygenase-like cupin family protein</fullName>
    </submittedName>
</protein>
<gene>
    <name evidence="2" type="ORF">BDK89_0081</name>
</gene>
<organism evidence="2 3">
    <name type="scientific">Ilumatobacter fluminis</name>
    <dbReference type="NCBI Taxonomy" id="467091"/>
    <lineage>
        <taxon>Bacteria</taxon>
        <taxon>Bacillati</taxon>
        <taxon>Actinomycetota</taxon>
        <taxon>Acidimicrobiia</taxon>
        <taxon>Acidimicrobiales</taxon>
        <taxon>Ilumatobacteraceae</taxon>
        <taxon>Ilumatobacter</taxon>
    </lineage>
</organism>
<dbReference type="InterPro" id="IPR011051">
    <property type="entry name" value="RmlC_Cupin_sf"/>
</dbReference>
<dbReference type="InterPro" id="IPR014710">
    <property type="entry name" value="RmlC-like_jellyroll"/>
</dbReference>
<sequence>MTMLNDSTTALSIDRPGHLATGDGDHRWFLNHLATVKVTAGDDGPKMSAVEFTAPRGFGPPLHVHQDEDEIMYVLEGEIRLDLGDTSQIATAGSVVSLPHGVPHVFQVESDQARFLTVTSGGKAHPTFDRFVQELGVETDPTNLPAPGEIDPGHVAQVCAMHGIEVLGPPPAPLD</sequence>
<dbReference type="InterPro" id="IPR013096">
    <property type="entry name" value="Cupin_2"/>
</dbReference>
<dbReference type="PANTHER" id="PTHR36440">
    <property type="entry name" value="PUTATIVE (AFU_ORTHOLOGUE AFUA_8G07350)-RELATED"/>
    <property type="match status" value="1"/>
</dbReference>
<evidence type="ECO:0000259" key="1">
    <source>
        <dbReference type="Pfam" id="PF07883"/>
    </source>
</evidence>
<evidence type="ECO:0000313" key="3">
    <source>
        <dbReference type="Proteomes" id="UP000294558"/>
    </source>
</evidence>
<reference evidence="2 3" key="1">
    <citation type="submission" date="2019-03" db="EMBL/GenBank/DDBJ databases">
        <title>Sequencing the genomes of 1000 actinobacteria strains.</title>
        <authorList>
            <person name="Klenk H.-P."/>
        </authorList>
    </citation>
    <scope>NUCLEOTIDE SEQUENCE [LARGE SCALE GENOMIC DNA]</scope>
    <source>
        <strain evidence="2 3">DSM 18936</strain>
    </source>
</reference>
<accession>A0A4R7HWJ1</accession>
<feature type="domain" description="Cupin type-2" evidence="1">
    <location>
        <begin position="54"/>
        <end position="118"/>
    </location>
</feature>
<dbReference type="OrthoDB" id="9791637at2"/>